<reference evidence="4" key="1">
    <citation type="journal article" date="2019" name="Int. J. Syst. Evol. Microbiol.">
        <title>The Global Catalogue of Microorganisms (GCM) 10K type strain sequencing project: providing services to taxonomists for standard genome sequencing and annotation.</title>
        <authorList>
            <consortium name="The Broad Institute Genomics Platform"/>
            <consortium name="The Broad Institute Genome Sequencing Center for Infectious Disease"/>
            <person name="Wu L."/>
            <person name="Ma J."/>
        </authorList>
    </citation>
    <scope>NUCLEOTIDE SEQUENCE [LARGE SCALE GENOMIC DNA]</scope>
    <source>
        <strain evidence="4">KCTC 42087</strain>
    </source>
</reference>
<dbReference type="EMBL" id="JBHSON010000065">
    <property type="protein sequence ID" value="MFC5751197.1"/>
    <property type="molecule type" value="Genomic_DNA"/>
</dbReference>
<dbReference type="InterPro" id="IPR027372">
    <property type="entry name" value="Phytase-like_dom"/>
</dbReference>
<dbReference type="PANTHER" id="PTHR37957:SF1">
    <property type="entry name" value="PHYTASE-LIKE DOMAIN-CONTAINING PROTEIN"/>
    <property type="match status" value="1"/>
</dbReference>
<dbReference type="InterPro" id="IPR011044">
    <property type="entry name" value="Quino_amine_DH_bsu"/>
</dbReference>
<dbReference type="RefSeq" id="WP_378287087.1">
    <property type="nucleotide sequence ID" value="NZ_JBHSON010000065.1"/>
</dbReference>
<gene>
    <name evidence="3" type="ORF">ACFPZN_36750</name>
</gene>
<feature type="chain" id="PRO_5047304270" evidence="1">
    <location>
        <begin position="27"/>
        <end position="364"/>
    </location>
</feature>
<protein>
    <submittedName>
        <fullName evidence="3">Esterase-like activity of phytase family protein</fullName>
    </submittedName>
</protein>
<evidence type="ECO:0000256" key="1">
    <source>
        <dbReference type="SAM" id="SignalP"/>
    </source>
</evidence>
<proteinExistence type="predicted"/>
<feature type="signal peptide" evidence="1">
    <location>
        <begin position="1"/>
        <end position="26"/>
    </location>
</feature>
<evidence type="ECO:0000259" key="2">
    <source>
        <dbReference type="Pfam" id="PF13449"/>
    </source>
</evidence>
<organism evidence="3 4">
    <name type="scientific">Actinomadura rugatobispora</name>
    <dbReference type="NCBI Taxonomy" id="1994"/>
    <lineage>
        <taxon>Bacteria</taxon>
        <taxon>Bacillati</taxon>
        <taxon>Actinomycetota</taxon>
        <taxon>Actinomycetes</taxon>
        <taxon>Streptosporangiales</taxon>
        <taxon>Thermomonosporaceae</taxon>
        <taxon>Actinomadura</taxon>
    </lineage>
</organism>
<dbReference type="SUPFAM" id="SSF50969">
    <property type="entry name" value="YVTN repeat-like/Quinoprotein amine dehydrogenase"/>
    <property type="match status" value="1"/>
</dbReference>
<sequence>MWSRKLLTPVLGLAVIGTGLAPAAQASPPPGAAPRHHAGTCSPSVSLLGFSDALDKTHLDGTAVAGLSALGLTGPGRALALVDNIGTTPARLYDLSLRLGRGGPQVAAKGVTTLKRPDGTAYTGADFDGESLVVERGGRTVLAGSETEPSIRRFRRSDGRQVAELPVPARFRVAPAGEAAANQTFESLAATPDGRTLYAGMEGPLAADSPGPRRIIRYQGRPGGGYTPSAQYAYQTDPSLGLVELVALQDGDLLALERGFTAGVGNTVRIYRASTRGARDVSDVPSLTSAPGAALRKSPLVDLVTCPPSGATAKQPQPNALLDNIEGMALGPRTGGGRRVLYLVSDDNGSSVQTTRVYALAVRL</sequence>
<dbReference type="PANTHER" id="PTHR37957">
    <property type="entry name" value="BLR7070 PROTEIN"/>
    <property type="match status" value="1"/>
</dbReference>
<evidence type="ECO:0000313" key="3">
    <source>
        <dbReference type="EMBL" id="MFC5751197.1"/>
    </source>
</evidence>
<name>A0ABW1A902_9ACTN</name>
<keyword evidence="1" id="KW-0732">Signal</keyword>
<keyword evidence="4" id="KW-1185">Reference proteome</keyword>
<dbReference type="Proteomes" id="UP001596074">
    <property type="component" value="Unassembled WGS sequence"/>
</dbReference>
<comment type="caution">
    <text evidence="3">The sequence shown here is derived from an EMBL/GenBank/DDBJ whole genome shotgun (WGS) entry which is preliminary data.</text>
</comment>
<feature type="domain" description="Phytase-like" evidence="2">
    <location>
        <begin position="63"/>
        <end position="349"/>
    </location>
</feature>
<accession>A0ABW1A902</accession>
<evidence type="ECO:0000313" key="4">
    <source>
        <dbReference type="Proteomes" id="UP001596074"/>
    </source>
</evidence>
<dbReference type="Pfam" id="PF13449">
    <property type="entry name" value="Phytase-like"/>
    <property type="match status" value="1"/>
</dbReference>